<evidence type="ECO:0008006" key="3">
    <source>
        <dbReference type="Google" id="ProtNLM"/>
    </source>
</evidence>
<comment type="caution">
    <text evidence="2">The sequence shown here is derived from an EMBL/GenBank/DDBJ whole genome shotgun (WGS) entry which is preliminary data.</text>
</comment>
<dbReference type="EMBL" id="BKCJ010004156">
    <property type="protein sequence ID" value="GEU59348.1"/>
    <property type="molecule type" value="Genomic_DNA"/>
</dbReference>
<organism evidence="2">
    <name type="scientific">Tanacetum cinerariifolium</name>
    <name type="common">Dalmatian daisy</name>
    <name type="synonym">Chrysanthemum cinerariifolium</name>
    <dbReference type="NCBI Taxonomy" id="118510"/>
    <lineage>
        <taxon>Eukaryota</taxon>
        <taxon>Viridiplantae</taxon>
        <taxon>Streptophyta</taxon>
        <taxon>Embryophyta</taxon>
        <taxon>Tracheophyta</taxon>
        <taxon>Spermatophyta</taxon>
        <taxon>Magnoliopsida</taxon>
        <taxon>eudicotyledons</taxon>
        <taxon>Gunneridae</taxon>
        <taxon>Pentapetalae</taxon>
        <taxon>asterids</taxon>
        <taxon>campanulids</taxon>
        <taxon>Asterales</taxon>
        <taxon>Asteraceae</taxon>
        <taxon>Asteroideae</taxon>
        <taxon>Anthemideae</taxon>
        <taxon>Anthemidinae</taxon>
        <taxon>Tanacetum</taxon>
    </lineage>
</organism>
<sequence>MLKEHFEGIQMALVKEVKEMKEVFKQIEFKVEQNAMDKQCADIKRKNLLIQNANLIANWLSNEVLYSVMIDGNTVSRFSEMHDAYTIQQARCLELKDELSKLKHKIQKHNHKHFGNNKSQPSQDTLEFDTVFEINKMKASLQGKDNAIRKLKEKIS</sequence>
<accession>A0A6L2LCE8</accession>
<name>A0A6L2LCE8_TANCI</name>
<dbReference type="AlphaFoldDB" id="A0A6L2LCE8"/>
<evidence type="ECO:0000313" key="2">
    <source>
        <dbReference type="EMBL" id="GEU59348.1"/>
    </source>
</evidence>
<evidence type="ECO:0000256" key="1">
    <source>
        <dbReference type="SAM" id="Coils"/>
    </source>
</evidence>
<gene>
    <name evidence="2" type="ORF">Tci_031326</name>
</gene>
<proteinExistence type="predicted"/>
<protein>
    <recommendedName>
        <fullName evidence="3">Pyruvate, phosphate dikinase regulatory protein, chloroplastic</fullName>
    </recommendedName>
</protein>
<feature type="coiled-coil region" evidence="1">
    <location>
        <begin position="92"/>
        <end position="154"/>
    </location>
</feature>
<reference evidence="2" key="1">
    <citation type="journal article" date="2019" name="Sci. Rep.">
        <title>Draft genome of Tanacetum cinerariifolium, the natural source of mosquito coil.</title>
        <authorList>
            <person name="Yamashiro T."/>
            <person name="Shiraishi A."/>
            <person name="Satake H."/>
            <person name="Nakayama K."/>
        </authorList>
    </citation>
    <scope>NUCLEOTIDE SEQUENCE</scope>
</reference>
<keyword evidence="1" id="KW-0175">Coiled coil</keyword>